<comment type="subcellular location">
    <subcellularLocation>
        <location evidence="1">Vacuole membrane</location>
        <topology evidence="1">Peripheral membrane protein</topology>
    </subcellularLocation>
</comment>
<evidence type="ECO:0000256" key="6">
    <source>
        <dbReference type="ARBA" id="ARBA00023464"/>
    </source>
</evidence>
<evidence type="ECO:0000256" key="4">
    <source>
        <dbReference type="ARBA" id="ARBA00023136"/>
    </source>
</evidence>
<comment type="subunit">
    <text evidence="6">Component of the PI(3,5)P2 regulatory complex at least composed of ATG18, SAC/FIG4, FAB1 and VAC14.</text>
</comment>
<keyword evidence="2" id="KW-0926">Vacuole</keyword>
<dbReference type="STRING" id="3818.A0A445A6L5"/>
<keyword evidence="4" id="KW-0472">Membrane</keyword>
<name>A0A445A6L5_ARAHY</name>
<evidence type="ECO:0000256" key="2">
    <source>
        <dbReference type="ARBA" id="ARBA00022554"/>
    </source>
</evidence>
<dbReference type="PANTHER" id="PTHR45738">
    <property type="entry name" value="POLYPHOSPHOINOSITIDE PHOSPHATASE"/>
    <property type="match status" value="1"/>
</dbReference>
<evidence type="ECO:0000256" key="5">
    <source>
        <dbReference type="ARBA" id="ARBA00023337"/>
    </source>
</evidence>
<dbReference type="Pfam" id="PF02383">
    <property type="entry name" value="Syja_N"/>
    <property type="match status" value="2"/>
</dbReference>
<dbReference type="Proteomes" id="UP000289738">
    <property type="component" value="Chromosome B03"/>
</dbReference>
<evidence type="ECO:0000259" key="7">
    <source>
        <dbReference type="PROSITE" id="PS50275"/>
    </source>
</evidence>
<dbReference type="GO" id="GO:0043813">
    <property type="term" value="F:phosphatidylinositol-3,5-bisphosphate 5-phosphatase activity"/>
    <property type="evidence" value="ECO:0007669"/>
    <property type="project" value="InterPro"/>
</dbReference>
<reference evidence="8 9" key="1">
    <citation type="submission" date="2019-01" db="EMBL/GenBank/DDBJ databases">
        <title>Sequencing of cultivated peanut Arachis hypogaea provides insights into genome evolution and oil improvement.</title>
        <authorList>
            <person name="Chen X."/>
        </authorList>
    </citation>
    <scope>NUCLEOTIDE SEQUENCE [LARGE SCALE GENOMIC DNA]</scope>
    <source>
        <strain evidence="9">cv. Fuhuasheng</strain>
        <tissue evidence="8">Leaves</tissue>
    </source>
</reference>
<dbReference type="PANTHER" id="PTHR45738:SF5">
    <property type="entry name" value="POLYPHOSPHOINOSITIDE PHOSPHATASE"/>
    <property type="match status" value="1"/>
</dbReference>
<sequence length="989" mass="111276">MMAKPENIELGVKKTGSSVYAQCNSAKVHPSNDPESDPDSLALEKFRLYETRARFYLIGSDRHKRFFRVLKIDRSEPSDLNISEDPVLYSPHEIKSLLQRIAEGNRATGGLTFVAKVFGIAGCIRFLESYYLILVTKRRQIGSICGHAIYSIRESQLITIPHVTIQSDVAHSKTEQRYKKLLSSVDLTKDFFFSYTYPIMQSLQKNVSTDPDGGMSYDNIFVWNAYLTQAIRSRCNNTIWTIALVHGHFRQARLSIFGRDFGVTLISRRSRHFAGTREGLKEEEQQTRLASYSIFAMNTSISYLKRGVNDRGRVANDVETEQIVLDEEAGSCKGKMSSVVQMRGSIPLFWSQEASRFSPKPDIILQRYDPTYQATKLHFEDLAKRYGNPIIVLNLIKTVEKRPREMMLRREFANAVGYLNQILPAENHLKFIHWDFHKFAKSKSANVLAVLGAVASEALELTGFYYSGKPTIIKRTNKSNRTSSGMYVPAFSLLPNIHSFACFLMFKFLLNFNHNCERLYIFGDYFSSCFYRDASLRDLRASSGDLTRIGTASEMLNSLVIRDRENDASHQNQKTSASGDAPRYQSGVLRTNCIDCLDRTNVAQYAYGLQALGRQLHAMGLTDVPKVDPDSSIAAALMDMYQSMGDALAQQYGGSAAHNTVFPERQGKWKATTQSREFLKSIKRYYSNAYTDGEKQDAINLFLGYFQPQEGKPALWELDSDYYLHVSGIGDDLIPESCCELNAKPAGSNGMTFTPIPACREDFCRIKLTSFDKLIEKTCSAIKNVRLCSEPDQRPGGVSGSSGVAPDAAEIQLKSPNWLFGQRKYEESSSAAKATTREIDIEGSQVNGFCNLNWLSSSSDMNEEDVFQRYLTMTSANEANGWYGGTLLGDQDESSEIYKHYADLCQGPSLELFQNDPEREQHYANALSTSSFEILNDGAIAVEMEAALKEYEHVGTDLGIIPTSCKFFADDPSWLTRWLIGEEKVPRVS</sequence>
<dbReference type="EMBL" id="SDMP01000013">
    <property type="protein sequence ID" value="RYR21995.1"/>
    <property type="molecule type" value="Genomic_DNA"/>
</dbReference>
<accession>A0A445A6L5</accession>
<dbReference type="InterPro" id="IPR043573">
    <property type="entry name" value="Fig4-like"/>
</dbReference>
<dbReference type="AlphaFoldDB" id="A0A445A6L5"/>
<dbReference type="PROSITE" id="PS50275">
    <property type="entry name" value="SAC"/>
    <property type="match status" value="1"/>
</dbReference>
<gene>
    <name evidence="8" type="ORF">Ahy_B03g067291</name>
</gene>
<comment type="caution">
    <text evidence="8">The sequence shown here is derived from an EMBL/GenBank/DDBJ whole genome shotgun (WGS) entry which is preliminary data.</text>
</comment>
<comment type="catalytic activity">
    <reaction evidence="5">
        <text>a 1,2-diacyl-sn-glycero-3-phospho-(1D-myo-inositol-3,5-bisphosphate) + H2O = a 1,2-diacyl-sn-glycero-3-phospho-(1D-myo-inositol-3-phosphate) + phosphate</text>
        <dbReference type="Rhea" id="RHEA:32955"/>
        <dbReference type="ChEBI" id="CHEBI:15377"/>
        <dbReference type="ChEBI" id="CHEBI:43474"/>
        <dbReference type="ChEBI" id="CHEBI:57923"/>
        <dbReference type="ChEBI" id="CHEBI:58088"/>
    </reaction>
</comment>
<organism evidence="8 9">
    <name type="scientific">Arachis hypogaea</name>
    <name type="common">Peanut</name>
    <dbReference type="NCBI Taxonomy" id="3818"/>
    <lineage>
        <taxon>Eukaryota</taxon>
        <taxon>Viridiplantae</taxon>
        <taxon>Streptophyta</taxon>
        <taxon>Embryophyta</taxon>
        <taxon>Tracheophyta</taxon>
        <taxon>Spermatophyta</taxon>
        <taxon>Magnoliopsida</taxon>
        <taxon>eudicotyledons</taxon>
        <taxon>Gunneridae</taxon>
        <taxon>Pentapetalae</taxon>
        <taxon>rosids</taxon>
        <taxon>fabids</taxon>
        <taxon>Fabales</taxon>
        <taxon>Fabaceae</taxon>
        <taxon>Papilionoideae</taxon>
        <taxon>50 kb inversion clade</taxon>
        <taxon>dalbergioids sensu lato</taxon>
        <taxon>Dalbergieae</taxon>
        <taxon>Pterocarpus clade</taxon>
        <taxon>Arachis</taxon>
    </lineage>
</organism>
<protein>
    <recommendedName>
        <fullName evidence="7">SAC domain-containing protein</fullName>
    </recommendedName>
</protein>
<evidence type="ECO:0000313" key="9">
    <source>
        <dbReference type="Proteomes" id="UP000289738"/>
    </source>
</evidence>
<feature type="domain" description="SAC" evidence="7">
    <location>
        <begin position="182"/>
        <end position="654"/>
    </location>
</feature>
<keyword evidence="9" id="KW-1185">Reference proteome</keyword>
<dbReference type="InterPro" id="IPR002013">
    <property type="entry name" value="SAC_dom"/>
</dbReference>
<proteinExistence type="predicted"/>
<keyword evidence="3" id="KW-0378">Hydrolase</keyword>
<dbReference type="GO" id="GO:0005774">
    <property type="term" value="C:vacuolar membrane"/>
    <property type="evidence" value="ECO:0007669"/>
    <property type="project" value="UniProtKB-SubCell"/>
</dbReference>
<evidence type="ECO:0000256" key="3">
    <source>
        <dbReference type="ARBA" id="ARBA00022801"/>
    </source>
</evidence>
<dbReference type="GO" id="GO:0046856">
    <property type="term" value="P:phosphatidylinositol dephosphorylation"/>
    <property type="evidence" value="ECO:0007669"/>
    <property type="project" value="InterPro"/>
</dbReference>
<evidence type="ECO:0000256" key="1">
    <source>
        <dbReference type="ARBA" id="ARBA00004148"/>
    </source>
</evidence>
<evidence type="ECO:0000313" key="8">
    <source>
        <dbReference type="EMBL" id="RYR21995.1"/>
    </source>
</evidence>